<dbReference type="SUPFAM" id="SSF103473">
    <property type="entry name" value="MFS general substrate transporter"/>
    <property type="match status" value="1"/>
</dbReference>
<organism evidence="4 5">
    <name type="scientific">Polarella glacialis</name>
    <name type="common">Dinoflagellate</name>
    <dbReference type="NCBI Taxonomy" id="89957"/>
    <lineage>
        <taxon>Eukaryota</taxon>
        <taxon>Sar</taxon>
        <taxon>Alveolata</taxon>
        <taxon>Dinophyceae</taxon>
        <taxon>Suessiales</taxon>
        <taxon>Suessiaceae</taxon>
        <taxon>Polarella</taxon>
    </lineage>
</organism>
<feature type="transmembrane region" description="Helical" evidence="3">
    <location>
        <begin position="331"/>
        <end position="350"/>
    </location>
</feature>
<keyword evidence="3" id="KW-0472">Membrane</keyword>
<feature type="transmembrane region" description="Helical" evidence="3">
    <location>
        <begin position="118"/>
        <end position="138"/>
    </location>
</feature>
<feature type="transmembrane region" description="Helical" evidence="3">
    <location>
        <begin position="55"/>
        <end position="77"/>
    </location>
</feature>
<dbReference type="Proteomes" id="UP000626109">
    <property type="component" value="Unassembled WGS sequence"/>
</dbReference>
<feature type="transmembrane region" description="Helical" evidence="3">
    <location>
        <begin position="89"/>
        <end position="111"/>
    </location>
</feature>
<feature type="transmembrane region" description="Helical" evidence="3">
    <location>
        <begin position="454"/>
        <end position="473"/>
    </location>
</feature>
<feature type="region of interest" description="Disordered" evidence="2">
    <location>
        <begin position="481"/>
        <end position="500"/>
    </location>
</feature>
<name>A0A813LJT7_POLGL</name>
<dbReference type="InterPro" id="IPR051951">
    <property type="entry name" value="UNC-93_regulatory"/>
</dbReference>
<accession>A0A813LJT7</accession>
<dbReference type="PANTHER" id="PTHR19444:SF13">
    <property type="entry name" value="PROTEIN UNC-93 HOMOLOG A"/>
    <property type="match status" value="1"/>
</dbReference>
<feature type="transmembrane region" description="Helical" evidence="3">
    <location>
        <begin position="285"/>
        <end position="311"/>
    </location>
</feature>
<evidence type="ECO:0000313" key="4">
    <source>
        <dbReference type="EMBL" id="CAE8733026.1"/>
    </source>
</evidence>
<feature type="transmembrane region" description="Helical" evidence="3">
    <location>
        <begin position="428"/>
        <end position="448"/>
    </location>
</feature>
<feature type="transmembrane region" description="Helical" evidence="3">
    <location>
        <begin position="158"/>
        <end position="186"/>
    </location>
</feature>
<evidence type="ECO:0000256" key="2">
    <source>
        <dbReference type="SAM" id="MobiDB-lite"/>
    </source>
</evidence>
<feature type="compositionally biased region" description="Low complexity" evidence="2">
    <location>
        <begin position="488"/>
        <end position="500"/>
    </location>
</feature>
<comment type="similarity">
    <text evidence="1">Belongs to the unc-93 family.</text>
</comment>
<dbReference type="InterPro" id="IPR036259">
    <property type="entry name" value="MFS_trans_sf"/>
</dbReference>
<dbReference type="PANTHER" id="PTHR19444">
    <property type="entry name" value="UNC-93 RELATED"/>
    <property type="match status" value="1"/>
</dbReference>
<proteinExistence type="inferred from homology"/>
<keyword evidence="3" id="KW-1133">Transmembrane helix</keyword>
<protein>
    <submittedName>
        <fullName evidence="4">Uncharacterized protein</fullName>
    </submittedName>
</protein>
<feature type="transmembrane region" description="Helical" evidence="3">
    <location>
        <begin position="362"/>
        <end position="383"/>
    </location>
</feature>
<gene>
    <name evidence="4" type="ORF">PGLA2088_LOCUS46645</name>
</gene>
<keyword evidence="3" id="KW-0812">Transmembrane</keyword>
<comment type="caution">
    <text evidence="4">The sequence shown here is derived from an EMBL/GenBank/DDBJ whole genome shotgun (WGS) entry which is preliminary data.</text>
</comment>
<feature type="transmembrane region" description="Helical" evidence="3">
    <location>
        <begin position="245"/>
        <end position="265"/>
    </location>
</feature>
<reference evidence="4" key="1">
    <citation type="submission" date="2021-02" db="EMBL/GenBank/DDBJ databases">
        <authorList>
            <person name="Dougan E. K."/>
            <person name="Rhodes N."/>
            <person name="Thang M."/>
            <person name="Chan C."/>
        </authorList>
    </citation>
    <scope>NUCLEOTIDE SEQUENCE</scope>
</reference>
<sequence>MFGFSLCQSLKPAPCLQMISSRGMEVTTPRAEDANVKLERESDTDPAMTSDKWRWIFMVMTLTFSLNHATVTTPIIYSSSVLVFSIGNYANAILYVVTMLTSLTLAPLVASTLGSKKCLLAGLCGYTIYVLCFALAAFNCRVPGEAGGCLEAGAVQWGLALGGSAIGGLGAGVLWTGQGAFFTAIVEKIVEAKQKSPDNRGREHEAILGEVTAELSSTFAFYYLGLECIVKVAFTLLQRYAMVSVPVIFCIWAGLAALATAIFAFSEDVRSSSAAGRASACGKTLAAITLWADPTIWLLAFTNLTFGFSVAWLNGYVNAHFLKDAVSSTSFIGFLGALITFIAGVSSKLFGWIGGRSGKGPILLLGSVCFLLVGLLSLITAPAGRGPGGWGWGILAFYVLQGLGRGVYESTNKGIFGDFFPGPQGVGAFANVMVQGTLSSSIGFILVATKTEQAMIYLLLVSATMTFPCYLVARMIQQRKQGEHQDSESTASEEGSSSEA</sequence>
<dbReference type="EMBL" id="CAJNNW010036267">
    <property type="protein sequence ID" value="CAE8733026.1"/>
    <property type="molecule type" value="Genomic_DNA"/>
</dbReference>
<feature type="transmembrane region" description="Helical" evidence="3">
    <location>
        <begin position="389"/>
        <end position="408"/>
    </location>
</feature>
<dbReference type="Gene3D" id="1.20.1250.20">
    <property type="entry name" value="MFS general substrate transporter like domains"/>
    <property type="match status" value="1"/>
</dbReference>
<evidence type="ECO:0000256" key="3">
    <source>
        <dbReference type="SAM" id="Phobius"/>
    </source>
</evidence>
<dbReference type="AlphaFoldDB" id="A0A813LJT7"/>
<evidence type="ECO:0000313" key="5">
    <source>
        <dbReference type="Proteomes" id="UP000626109"/>
    </source>
</evidence>
<evidence type="ECO:0000256" key="1">
    <source>
        <dbReference type="ARBA" id="ARBA00009172"/>
    </source>
</evidence>